<evidence type="ECO:0000256" key="2">
    <source>
        <dbReference type="ARBA" id="ARBA00022723"/>
    </source>
</evidence>
<accession>A0A7Y4P723</accession>
<name>A0A7Y4P723_9BURK</name>
<dbReference type="InterPro" id="IPR032466">
    <property type="entry name" value="Metal_Hydrolase"/>
</dbReference>
<evidence type="ECO:0000256" key="4">
    <source>
        <dbReference type="PIRSR" id="PIRSR005902-1"/>
    </source>
</evidence>
<dbReference type="PIRSF" id="PIRSF005902">
    <property type="entry name" value="DNase_TatD"/>
    <property type="match status" value="1"/>
</dbReference>
<dbReference type="CDD" id="cd01310">
    <property type="entry name" value="TatD_DNAse"/>
    <property type="match status" value="1"/>
</dbReference>
<dbReference type="GO" id="GO:0016788">
    <property type="term" value="F:hydrolase activity, acting on ester bonds"/>
    <property type="evidence" value="ECO:0007669"/>
    <property type="project" value="InterPro"/>
</dbReference>
<feature type="binding site" evidence="4">
    <location>
        <position position="143"/>
    </location>
    <ligand>
        <name>a divalent metal cation</name>
        <dbReference type="ChEBI" id="CHEBI:60240"/>
        <label>2</label>
    </ligand>
</feature>
<evidence type="ECO:0000256" key="3">
    <source>
        <dbReference type="ARBA" id="ARBA00022801"/>
    </source>
</evidence>
<evidence type="ECO:0000256" key="1">
    <source>
        <dbReference type="ARBA" id="ARBA00009275"/>
    </source>
</evidence>
<dbReference type="RefSeq" id="WP_246233663.1">
    <property type="nucleotide sequence ID" value="NZ_JABGBO010000010.1"/>
</dbReference>
<dbReference type="PROSITE" id="PS01137">
    <property type="entry name" value="TATD_1"/>
    <property type="match status" value="1"/>
</dbReference>
<gene>
    <name evidence="5" type="ORF">HKX40_09230</name>
</gene>
<feature type="binding site" evidence="4">
    <location>
        <position position="216"/>
    </location>
    <ligand>
        <name>a divalent metal cation</name>
        <dbReference type="ChEBI" id="CHEBI:60240"/>
        <label>1</label>
    </ligand>
</feature>
<dbReference type="SUPFAM" id="SSF51556">
    <property type="entry name" value="Metallo-dependent hydrolases"/>
    <property type="match status" value="1"/>
</dbReference>
<keyword evidence="2 4" id="KW-0479">Metal-binding</keyword>
<dbReference type="GO" id="GO:0046872">
    <property type="term" value="F:metal ion binding"/>
    <property type="evidence" value="ECO:0007669"/>
    <property type="project" value="UniProtKB-KW"/>
</dbReference>
<keyword evidence="3 5" id="KW-0378">Hydrolase</keyword>
<dbReference type="InterPro" id="IPR001130">
    <property type="entry name" value="TatD-like"/>
</dbReference>
<dbReference type="AlphaFoldDB" id="A0A7Y4P723"/>
<comment type="similarity">
    <text evidence="1">Belongs to the metallo-dependent hydrolases superfamily. TatD-type hydrolase family.</text>
</comment>
<proteinExistence type="inferred from homology"/>
<dbReference type="Pfam" id="PF01026">
    <property type="entry name" value="TatD_DNase"/>
    <property type="match status" value="1"/>
</dbReference>
<dbReference type="EMBL" id="JABGBO010000010">
    <property type="protein sequence ID" value="NOL50310.1"/>
    <property type="molecule type" value="Genomic_DNA"/>
</dbReference>
<dbReference type="Proteomes" id="UP000541421">
    <property type="component" value="Unassembled WGS sequence"/>
</dbReference>
<reference evidence="5 6" key="1">
    <citation type="submission" date="2020-05" db="EMBL/GenBank/DDBJ databases">
        <authorList>
            <person name="Niu N."/>
        </authorList>
    </citation>
    <scope>NUCLEOTIDE SEQUENCE [LARGE SCALE GENOMIC DNA]</scope>
    <source>
        <strain evidence="5 6">LMG10982</strain>
    </source>
</reference>
<dbReference type="PANTHER" id="PTHR46124">
    <property type="entry name" value="D-AMINOACYL-TRNA DEACYLASE"/>
    <property type="match status" value="1"/>
</dbReference>
<dbReference type="PROSITE" id="PS01091">
    <property type="entry name" value="TATD_3"/>
    <property type="match status" value="1"/>
</dbReference>
<feature type="binding site" evidence="4">
    <location>
        <position position="166"/>
    </location>
    <ligand>
        <name>a divalent metal cation</name>
        <dbReference type="ChEBI" id="CHEBI:60240"/>
        <label>2</label>
    </ligand>
</feature>
<comment type="caution">
    <text evidence="5">The sequence shown here is derived from an EMBL/GenBank/DDBJ whole genome shotgun (WGS) entry which is preliminary data.</text>
</comment>
<dbReference type="InterPro" id="IPR018228">
    <property type="entry name" value="DNase_TatD-rel_CS"/>
</dbReference>
<sequence>MNYPITMIDTHCHLDAPEFNLDREQVIAKSVETGVNEIVIPAVAKFNFQTVQRLAWQFDGGYYALGIHPMYVHQSQEEDLSLLEAMIKQALASEDPRLVAIGEIGLDFFVPEIKEGVPRQRQEFFYREQLKLAQRYDLPVLLHVRRSQDMVLKYLRQVNVVGGIAHAFNGSEQQAQYFMDLGFCLGFGGAMTFSRALQIRRLAAQVPLQYIVLETDAPDIPPAWLTGNDKRNSPSYLPRIAEELAKIRGVSLEEVAQVTNQNARRVMPRLLTSSSC</sequence>
<feature type="binding site" evidence="4">
    <location>
        <position position="103"/>
    </location>
    <ligand>
        <name>a divalent metal cation</name>
        <dbReference type="ChEBI" id="CHEBI:60240"/>
        <label>1</label>
    </ligand>
</feature>
<evidence type="ECO:0000313" key="5">
    <source>
        <dbReference type="EMBL" id="NOL50310.1"/>
    </source>
</evidence>
<protein>
    <submittedName>
        <fullName evidence="5">TatD family hydrolase</fullName>
    </submittedName>
</protein>
<feature type="binding site" evidence="4">
    <location>
        <position position="11"/>
    </location>
    <ligand>
        <name>a divalent metal cation</name>
        <dbReference type="ChEBI" id="CHEBI:60240"/>
        <label>1</label>
    </ligand>
</feature>
<organism evidence="5 6">
    <name type="scientific">Pelistega europaea</name>
    <dbReference type="NCBI Taxonomy" id="106147"/>
    <lineage>
        <taxon>Bacteria</taxon>
        <taxon>Pseudomonadati</taxon>
        <taxon>Pseudomonadota</taxon>
        <taxon>Betaproteobacteria</taxon>
        <taxon>Burkholderiales</taxon>
        <taxon>Alcaligenaceae</taxon>
        <taxon>Pelistega</taxon>
    </lineage>
</organism>
<feature type="binding site" evidence="4">
    <location>
        <position position="13"/>
    </location>
    <ligand>
        <name>a divalent metal cation</name>
        <dbReference type="ChEBI" id="CHEBI:60240"/>
        <label>1</label>
    </ligand>
</feature>
<dbReference type="FunFam" id="3.20.20.140:FF:000005">
    <property type="entry name" value="TatD family hydrolase"/>
    <property type="match status" value="1"/>
</dbReference>
<evidence type="ECO:0000313" key="6">
    <source>
        <dbReference type="Proteomes" id="UP000541421"/>
    </source>
</evidence>
<dbReference type="Gene3D" id="3.20.20.140">
    <property type="entry name" value="Metal-dependent hydrolases"/>
    <property type="match status" value="1"/>
</dbReference>
<dbReference type="PANTHER" id="PTHR46124:SF2">
    <property type="entry name" value="D-AMINOACYL-TRNA DEACYLASE"/>
    <property type="match status" value="1"/>
</dbReference>
<keyword evidence="6" id="KW-1185">Reference proteome</keyword>